<dbReference type="OrthoDB" id="7326421at2759"/>
<evidence type="ECO:0000259" key="8">
    <source>
        <dbReference type="Pfam" id="PF23774"/>
    </source>
</evidence>
<dbReference type="InterPro" id="IPR015943">
    <property type="entry name" value="WD40/YVTN_repeat-like_dom_sf"/>
</dbReference>
<dbReference type="SUPFAM" id="SSF50978">
    <property type="entry name" value="WD40 repeat-like"/>
    <property type="match status" value="1"/>
</dbReference>
<evidence type="ECO:0000256" key="7">
    <source>
        <dbReference type="SAM" id="MobiDB-lite"/>
    </source>
</evidence>
<feature type="compositionally biased region" description="Basic and acidic residues" evidence="7">
    <location>
        <begin position="1113"/>
        <end position="1129"/>
    </location>
</feature>
<feature type="region of interest" description="Disordered" evidence="7">
    <location>
        <begin position="408"/>
        <end position="463"/>
    </location>
</feature>
<feature type="compositionally biased region" description="Polar residues" evidence="7">
    <location>
        <begin position="493"/>
        <end position="502"/>
    </location>
</feature>
<evidence type="ECO:0000256" key="2">
    <source>
        <dbReference type="ARBA" id="ARBA00022553"/>
    </source>
</evidence>
<dbReference type="GO" id="GO:0003723">
    <property type="term" value="F:RNA binding"/>
    <property type="evidence" value="ECO:0007669"/>
    <property type="project" value="UniProtKB-KW"/>
</dbReference>
<dbReference type="FunFam" id="2.130.10.10:FF:000577">
    <property type="entry name" value="WD domain G-beta repeat protein"/>
    <property type="match status" value="1"/>
</dbReference>
<evidence type="ECO:0000256" key="3">
    <source>
        <dbReference type="ARBA" id="ARBA00022884"/>
    </source>
</evidence>
<feature type="region of interest" description="Disordered" evidence="7">
    <location>
        <begin position="828"/>
        <end position="847"/>
    </location>
</feature>
<keyword evidence="2" id="KW-0597">Phosphoprotein</keyword>
<feature type="compositionally biased region" description="Low complexity" evidence="7">
    <location>
        <begin position="983"/>
        <end position="996"/>
    </location>
</feature>
<organism evidence="9 10">
    <name type="scientific">[Torrubiella] hemipterigena</name>
    <dbReference type="NCBI Taxonomy" id="1531966"/>
    <lineage>
        <taxon>Eukaryota</taxon>
        <taxon>Fungi</taxon>
        <taxon>Dikarya</taxon>
        <taxon>Ascomycota</taxon>
        <taxon>Pezizomycotina</taxon>
        <taxon>Sordariomycetes</taxon>
        <taxon>Hypocreomycetidae</taxon>
        <taxon>Hypocreales</taxon>
        <taxon>Clavicipitaceae</taxon>
        <taxon>Clavicipitaceae incertae sedis</taxon>
        <taxon>'Torrubiella' clade</taxon>
    </lineage>
</organism>
<keyword evidence="3" id="KW-0694">RNA-binding</keyword>
<feature type="domain" description="Gem-associated protein 5 TPR" evidence="8">
    <location>
        <begin position="567"/>
        <end position="721"/>
    </location>
</feature>
<evidence type="ECO:0000256" key="1">
    <source>
        <dbReference type="ARBA" id="ARBA00004123"/>
    </source>
</evidence>
<keyword evidence="4" id="KW-0805">Transcription regulation</keyword>
<dbReference type="InterPro" id="IPR056421">
    <property type="entry name" value="TPR_GEMI5"/>
</dbReference>
<evidence type="ECO:0000313" key="10">
    <source>
        <dbReference type="Proteomes" id="UP000039046"/>
    </source>
</evidence>
<evidence type="ECO:0000256" key="6">
    <source>
        <dbReference type="ARBA" id="ARBA00023242"/>
    </source>
</evidence>
<dbReference type="EMBL" id="CDHN01000001">
    <property type="protein sequence ID" value="CEJ79892.1"/>
    <property type="molecule type" value="Genomic_DNA"/>
</dbReference>
<feature type="region of interest" description="Disordered" evidence="7">
    <location>
        <begin position="493"/>
        <end position="525"/>
    </location>
</feature>
<dbReference type="GO" id="GO:0005634">
    <property type="term" value="C:nucleus"/>
    <property type="evidence" value="ECO:0007669"/>
    <property type="project" value="UniProtKB-SubCell"/>
</dbReference>
<dbReference type="InterPro" id="IPR036322">
    <property type="entry name" value="WD40_repeat_dom_sf"/>
</dbReference>
<feature type="region of interest" description="Disordered" evidence="7">
    <location>
        <begin position="955"/>
        <end position="1307"/>
    </location>
</feature>
<feature type="region of interest" description="Disordered" evidence="7">
    <location>
        <begin position="350"/>
        <end position="394"/>
    </location>
</feature>
<evidence type="ECO:0000256" key="4">
    <source>
        <dbReference type="ARBA" id="ARBA00023015"/>
    </source>
</evidence>
<feature type="compositionally biased region" description="Pro residues" evidence="7">
    <location>
        <begin position="1432"/>
        <end position="1441"/>
    </location>
</feature>
<feature type="region of interest" description="Disordered" evidence="7">
    <location>
        <begin position="861"/>
        <end position="880"/>
    </location>
</feature>
<feature type="region of interest" description="Disordered" evidence="7">
    <location>
        <begin position="1"/>
        <end position="28"/>
    </location>
</feature>
<dbReference type="Proteomes" id="UP000039046">
    <property type="component" value="Unassembled WGS sequence"/>
</dbReference>
<keyword evidence="5" id="KW-0804">Transcription</keyword>
<dbReference type="Gene3D" id="2.130.10.10">
    <property type="entry name" value="YVTN repeat-like/Quinoprotein amine dehydrogenase"/>
    <property type="match status" value="1"/>
</dbReference>
<dbReference type="InterPro" id="IPR034605">
    <property type="entry name" value="PGC-1"/>
</dbReference>
<dbReference type="Pfam" id="PF23774">
    <property type="entry name" value="TPR_GEMI5"/>
    <property type="match status" value="1"/>
</dbReference>
<feature type="compositionally biased region" description="Low complexity" evidence="7">
    <location>
        <begin position="1"/>
        <end position="20"/>
    </location>
</feature>
<feature type="compositionally biased region" description="Low complexity" evidence="7">
    <location>
        <begin position="431"/>
        <end position="448"/>
    </location>
</feature>
<proteinExistence type="predicted"/>
<feature type="compositionally biased region" description="Basic and acidic residues" evidence="7">
    <location>
        <begin position="1221"/>
        <end position="1248"/>
    </location>
</feature>
<feature type="compositionally biased region" description="Polar residues" evidence="7">
    <location>
        <begin position="955"/>
        <end position="970"/>
    </location>
</feature>
<feature type="compositionally biased region" description="Basic and acidic residues" evidence="7">
    <location>
        <begin position="1045"/>
        <end position="1054"/>
    </location>
</feature>
<evidence type="ECO:0000256" key="5">
    <source>
        <dbReference type="ARBA" id="ARBA00023163"/>
    </source>
</evidence>
<comment type="subcellular location">
    <subcellularLocation>
        <location evidence="1">Nucleus</location>
    </subcellularLocation>
</comment>
<feature type="compositionally biased region" description="Basic residues" evidence="7">
    <location>
        <begin position="1034"/>
        <end position="1044"/>
    </location>
</feature>
<feature type="compositionally biased region" description="Basic and acidic residues" evidence="7">
    <location>
        <begin position="1188"/>
        <end position="1201"/>
    </location>
</feature>
<feature type="compositionally biased region" description="Basic and acidic residues" evidence="7">
    <location>
        <begin position="512"/>
        <end position="525"/>
    </location>
</feature>
<dbReference type="PANTHER" id="PTHR15528">
    <property type="entry name" value="PEROXISOME PROLIFERATOR ACTIVATED RECEPTOR GAMMA COACTIVATOR 1 PGC-1 -RELATED"/>
    <property type="match status" value="1"/>
</dbReference>
<dbReference type="GO" id="GO:0045944">
    <property type="term" value="P:positive regulation of transcription by RNA polymerase II"/>
    <property type="evidence" value="ECO:0007669"/>
    <property type="project" value="TreeGrafter"/>
</dbReference>
<feature type="compositionally biased region" description="Polar residues" evidence="7">
    <location>
        <begin position="416"/>
        <end position="430"/>
    </location>
</feature>
<evidence type="ECO:0000313" key="9">
    <source>
        <dbReference type="EMBL" id="CEJ79892.1"/>
    </source>
</evidence>
<keyword evidence="10" id="KW-1185">Reference proteome</keyword>
<reference evidence="9 10" key="1">
    <citation type="journal article" date="2015" name="Genome Announc.">
        <title>Draft Genome Sequence and Gene Annotation of the Entomopathogenic Fungus Verticillium hemipterigenum.</title>
        <authorList>
            <person name="Horn F."/>
            <person name="Habel A."/>
            <person name="Scharf D.H."/>
            <person name="Dworschak J."/>
            <person name="Brakhage A.A."/>
            <person name="Guthke R."/>
            <person name="Hertweck C."/>
            <person name="Linde J."/>
        </authorList>
    </citation>
    <scope>NUCLEOTIDE SEQUENCE [LARGE SCALE GENOMIC DNA]</scope>
</reference>
<dbReference type="HOGENOM" id="CLU_000799_1_1_1"/>
<feature type="compositionally biased region" description="Basic and acidic residues" evidence="7">
    <location>
        <begin position="1023"/>
        <end position="1033"/>
    </location>
</feature>
<accession>A0A0A1T0X1</accession>
<protein>
    <recommendedName>
        <fullName evidence="8">Gem-associated protein 5 TPR domain-containing protein</fullName>
    </recommendedName>
</protein>
<dbReference type="PANTHER" id="PTHR15528:SF11">
    <property type="entry name" value="FI18188P1"/>
    <property type="match status" value="1"/>
</dbReference>
<feature type="region of interest" description="Disordered" evidence="7">
    <location>
        <begin position="1482"/>
        <end position="1559"/>
    </location>
</feature>
<feature type="compositionally biased region" description="Pro residues" evidence="7">
    <location>
        <begin position="1411"/>
        <end position="1422"/>
    </location>
</feature>
<feature type="compositionally biased region" description="Polar residues" evidence="7">
    <location>
        <begin position="356"/>
        <end position="382"/>
    </location>
</feature>
<gene>
    <name evidence="9" type="ORF">VHEMI00105</name>
</gene>
<name>A0A0A1T0X1_9HYPO</name>
<keyword evidence="6" id="KW-0539">Nucleus</keyword>
<dbReference type="STRING" id="1531966.A0A0A1T0X1"/>
<feature type="region of interest" description="Disordered" evidence="7">
    <location>
        <begin position="1323"/>
        <end position="1447"/>
    </location>
</feature>
<dbReference type="GO" id="GO:0003712">
    <property type="term" value="F:transcription coregulator activity"/>
    <property type="evidence" value="ECO:0007669"/>
    <property type="project" value="InterPro"/>
</dbReference>
<sequence length="1559" mass="169644">MSAAASSRNARSAGRSSTARGEPAPDYPVMPSTKELRFFDACASTASMFLYAQGSSIVCCHHDTLTIERRFTRHAAEVRLIAVDNQSAHGAGRLVASYDSAKYAVVWDLMTGDEIARFSAYEHVTAVSFMKNGSVVFGDAIGHLMVFDPTTAEHFYCRTINQIAITALAPSADCQTFAVGFQNGSLLTCQLKPYYQVIHNLSTSRGPSPIVTLAWHASSPKQRADMLAVQTYDGDLRVWSVAKNNKLDEPAKVIRILRRSENRIMGPNWMGWSKNGRIIQFSESETRSWDVRTKHITFDDIPTLEHVRGITLYGPGATLFTIGPNGTVQQFDLNAPSIMVANVQHPVSLLPPSPPNSIEETANQSVHSATTIHTSDTESGSSIPFEVGVSESDDDHLSPFARIARHQQGGLPGVDSGNSGNEMYDSQSPVSSRSALSGKSKSSTGSKTPGRPAGSMRSKGMSDHTYISAGTSLKSSTVGRKDVDNYSMGYSLGTTSVSSMASSRARHRPSRLRHEVPRSPDESSNKVHDLFKFTRTRLSDIPYKHPIAPDNSRLTNDDLRRQMLSTIFGWHNEVEDLIRDEMSRHAAGSPNRILLAKWLGDIETDIMEAGSQNMTSSDWMMLALSGIGGQASQHKLGRAFVQRLLESGDVHVAVTMMLGMGDHNDAIEIYVSHKRYMEALILTCLAFPEVWERQAAIIRKWGEWAVQHGQQQLAIRCFACTDQESSEPWRSPSAAQLSFTNVTPSIPEILSPPLSPPGQRGPQRSIAKTSALKLITSFGDQGQKSKFYSQNDEGQTPIAAGVTPIAESAVSPGGYDLATAFIRPSNNSRFNTPTSARPVGRGRLPSIGEVPSDLNRIVSTTIGDNGASRRGHSRNTSLDQDNLALGNSLQRASTASPMMMRENSARIVANYEGERAPSPDHNIMARMQEAKGNLRNGSRDRIPRGVNLQLQPVEQTIDTASTEQSGTSSARFHWPTRRRGPGSVASSITSASSAGRSYRHTTRKTDPTKDPTVAYPVHSTRQPSKERTRDSSRGRHGSKERRAKSREASEDRGRGSVRSSARGKRSPTSPIPMSPEDLANLTPRYFEAVEPGTTRKAPSGTKAKSRTSSRGSADARRRPKLDSRGRSKGPEVTMLASPTSPLPMSAVALHYQGSEDEEDLKQAIQEQEAFRAKHSRSTSRGLNSPAVSRRERSESRKREVAESLDTLPPMVMRSRAASTEHAGDLRQMNAERQRKKDQAARELEERRKSLAKRSQTPNILHPSEVPPAMRVGIEADDDIYDDNMPPRCATEPPKSMYANAGPSVGLPATPKAMRLVLEVDKQPEESIPAVPSLPLPFTYAQPASSLPEGGEDESLLLLPSTVYEPPPKPVKTPKIARSASAPPTRDGAPERSRKSRKGSVAEEQTNDVDAIPPPPPPPPAPPVLKELQHLAIPPPPPPAPLPNSIAANNIRGGGAVANGLIEIVRDDDEDVNEPVVVAPNDNMVPVLFPPAPPSRGQPRARSASVSGRISRPPSRTRKDSIEVGLDGSLIRSPILSPPPMHFDQDAIRSPVGKTHSHMF</sequence>